<feature type="signal peptide" evidence="2">
    <location>
        <begin position="1"/>
        <end position="21"/>
    </location>
</feature>
<feature type="compositionally biased region" description="Polar residues" evidence="1">
    <location>
        <begin position="159"/>
        <end position="175"/>
    </location>
</feature>
<protein>
    <submittedName>
        <fullName evidence="3">Uncharacterized protein</fullName>
    </submittedName>
</protein>
<name>A0A9W8LT95_9FUNG</name>
<feature type="region of interest" description="Disordered" evidence="1">
    <location>
        <begin position="131"/>
        <end position="195"/>
    </location>
</feature>
<dbReference type="Proteomes" id="UP001140094">
    <property type="component" value="Unassembled WGS sequence"/>
</dbReference>
<feature type="chain" id="PRO_5040956888" evidence="2">
    <location>
        <begin position="22"/>
        <end position="223"/>
    </location>
</feature>
<dbReference type="EMBL" id="JANBUO010000916">
    <property type="protein sequence ID" value="KAJ2800825.1"/>
    <property type="molecule type" value="Genomic_DNA"/>
</dbReference>
<evidence type="ECO:0000313" key="4">
    <source>
        <dbReference type="Proteomes" id="UP001140094"/>
    </source>
</evidence>
<evidence type="ECO:0000313" key="3">
    <source>
        <dbReference type="EMBL" id="KAJ2800825.1"/>
    </source>
</evidence>
<comment type="caution">
    <text evidence="3">The sequence shown here is derived from an EMBL/GenBank/DDBJ whole genome shotgun (WGS) entry which is preliminary data.</text>
</comment>
<evidence type="ECO:0000256" key="2">
    <source>
        <dbReference type="SAM" id="SignalP"/>
    </source>
</evidence>
<dbReference type="OrthoDB" id="5571955at2759"/>
<accession>A0A9W8LT95</accession>
<dbReference type="AlphaFoldDB" id="A0A9W8LT95"/>
<organism evidence="3 4">
    <name type="scientific">Coemansia guatemalensis</name>
    <dbReference type="NCBI Taxonomy" id="2761395"/>
    <lineage>
        <taxon>Eukaryota</taxon>
        <taxon>Fungi</taxon>
        <taxon>Fungi incertae sedis</taxon>
        <taxon>Zoopagomycota</taxon>
        <taxon>Kickxellomycotina</taxon>
        <taxon>Kickxellomycetes</taxon>
        <taxon>Kickxellales</taxon>
        <taxon>Kickxellaceae</taxon>
        <taxon>Coemansia</taxon>
    </lineage>
</organism>
<sequence>MRGFVTLGFLLALLLADTVVGDTTDYDNFMSSLSYNWQNEFSDLRYQLDALQKEDPEKYSQLAASLGLKPGTKISVPSQYSPEWASKFVTAANLYTPPAATADPTLVATPTISKVTAESDNSDSAVTHLITETDSESGSASDGESEKGSDGSNSEDTEATSGLDENTEPADTQFGNPIVGSMDDDGSPIMPTGQGYSAAPTIRPAMVSLFGVLSAAALLMGLI</sequence>
<reference evidence="3" key="1">
    <citation type="submission" date="2022-07" db="EMBL/GenBank/DDBJ databases">
        <title>Phylogenomic reconstructions and comparative analyses of Kickxellomycotina fungi.</title>
        <authorList>
            <person name="Reynolds N.K."/>
            <person name="Stajich J.E."/>
            <person name="Barry K."/>
            <person name="Grigoriev I.V."/>
            <person name="Crous P."/>
            <person name="Smith M.E."/>
        </authorList>
    </citation>
    <scope>NUCLEOTIDE SEQUENCE</scope>
    <source>
        <strain evidence="3">NRRL 1565</strain>
    </source>
</reference>
<keyword evidence="2" id="KW-0732">Signal</keyword>
<evidence type="ECO:0000256" key="1">
    <source>
        <dbReference type="SAM" id="MobiDB-lite"/>
    </source>
</evidence>
<gene>
    <name evidence="3" type="ORF">H4R20_003917</name>
</gene>
<proteinExistence type="predicted"/>
<keyword evidence="4" id="KW-1185">Reference proteome</keyword>